<dbReference type="SUPFAM" id="SSF50044">
    <property type="entry name" value="SH3-domain"/>
    <property type="match status" value="1"/>
</dbReference>
<dbReference type="Proteomes" id="UP000016931">
    <property type="component" value="Unassembled WGS sequence"/>
</dbReference>
<name>M3DDW4_SPHMS</name>
<keyword evidence="1 2" id="KW-0728">SH3 domain</keyword>
<feature type="compositionally biased region" description="Basic and acidic residues" evidence="3">
    <location>
        <begin position="379"/>
        <end position="388"/>
    </location>
</feature>
<dbReference type="eggNOG" id="ENOG502R17J">
    <property type="taxonomic scope" value="Eukaryota"/>
</dbReference>
<dbReference type="AlphaFoldDB" id="M3DDW4"/>
<evidence type="ECO:0000259" key="4">
    <source>
        <dbReference type="PROSITE" id="PS50002"/>
    </source>
</evidence>
<evidence type="ECO:0000313" key="6">
    <source>
        <dbReference type="Proteomes" id="UP000016931"/>
    </source>
</evidence>
<feature type="compositionally biased region" description="Acidic residues" evidence="3">
    <location>
        <begin position="696"/>
        <end position="709"/>
    </location>
</feature>
<reference evidence="5 6" key="1">
    <citation type="journal article" date="2012" name="PLoS Pathog.">
        <title>Diverse lifestyles and strategies of plant pathogenesis encoded in the genomes of eighteen Dothideomycetes fungi.</title>
        <authorList>
            <person name="Ohm R.A."/>
            <person name="Feau N."/>
            <person name="Henrissat B."/>
            <person name="Schoch C.L."/>
            <person name="Horwitz B.A."/>
            <person name="Barry K.W."/>
            <person name="Condon B.J."/>
            <person name="Copeland A.C."/>
            <person name="Dhillon B."/>
            <person name="Glaser F."/>
            <person name="Hesse C.N."/>
            <person name="Kosti I."/>
            <person name="LaButti K."/>
            <person name="Lindquist E.A."/>
            <person name="Lucas S."/>
            <person name="Salamov A.A."/>
            <person name="Bradshaw R.E."/>
            <person name="Ciuffetti L."/>
            <person name="Hamelin R.C."/>
            <person name="Kema G.H.J."/>
            <person name="Lawrence C."/>
            <person name="Scott J.A."/>
            <person name="Spatafora J.W."/>
            <person name="Turgeon B.G."/>
            <person name="de Wit P.J.G.M."/>
            <person name="Zhong S."/>
            <person name="Goodwin S.B."/>
            <person name="Grigoriev I.V."/>
        </authorList>
    </citation>
    <scope>NUCLEOTIDE SEQUENCE [LARGE SCALE GENOMIC DNA]</scope>
    <source>
        <strain evidence="5 6">SO2202</strain>
    </source>
</reference>
<accession>M3DDW4</accession>
<sequence>MARPNILRADTLDLQDQHSPTAAEHTKHPAQDANAPHLAASVQHVLDERHSEEKNLQDAWDISANLDDQPKTSDAADANDAKERVQDNGQHGEDGAAGEGEGEGDDDMMDRISSSPSIEDAEDIDFEFVYALHTFVATVEGQANATKGDTMVLLDDSNSYWWLVRVVKDSSIGYLPAEHIETPTERLARLNKHRNIDLSATMLSDNSEKSRNPLKKAMRRRNAKTVQFAAPTYVEASDYEYSTEDEDNMIEPAYGNAQQGEDTAQEEADAEAEKAKKAELEHPEAERRSSTGSNRASFDREQAATAQQALAEAGVTDGVHGPKTGELSQQQHGIDALSIPMVATEAAPLKSSKRSRNTDSFLKDDKLDTVRITLTPGLLREEQARDGKSPSIEMARSSSFEEAKPTSSASDSAAAKKDERKKKEDKPKKSGGMLSGLFKSKKKDKKMKESANDADSEKGSTELQREGSQRSISGLSGKLSPSPADKNVASPLVAPALDHHEQDPISPQAPQDIGPASFVAELEGSNVAYEMASNSPENDVKPLQQVSSSDEPEERAAQSPPPSEKASGISKPLARVQNSVAPFTNMLLGDKEGKPTKAKKSKQRVELDDFDSPVDDPTNPFEDQDNVQEGDRLSESPVEASNHTFMHGTESIHIPDVYREEDAEEGNDEVEGPRSLTSSPSLINQHAEPSGHDSDTSEDGDNDDDDDESTPTARSPLPMAPQEKAAMAARDAALGKHNSSKSSFSQRSPASSRPSPTISQQSWSDDSLKAWMEDSSEVRDMLVMINDTTGVTPVAADHPMMADLFVQEKKDVQDMMGQLDGLLEGYLRRKGVQF</sequence>
<dbReference type="GeneID" id="27905864"/>
<dbReference type="PROSITE" id="PS50002">
    <property type="entry name" value="SH3"/>
    <property type="match status" value="1"/>
</dbReference>
<feature type="region of interest" description="Disordered" evidence="3">
    <location>
        <begin position="257"/>
        <end position="766"/>
    </location>
</feature>
<dbReference type="GO" id="GO:0015630">
    <property type="term" value="C:microtubule cytoskeleton"/>
    <property type="evidence" value="ECO:0007669"/>
    <property type="project" value="TreeGrafter"/>
</dbReference>
<feature type="compositionally biased region" description="Basic and acidic residues" evidence="3">
    <location>
        <begin position="414"/>
        <end position="428"/>
    </location>
</feature>
<feature type="compositionally biased region" description="Acidic residues" evidence="3">
    <location>
        <begin position="659"/>
        <end position="670"/>
    </location>
</feature>
<dbReference type="EMBL" id="KB456261">
    <property type="protein sequence ID" value="EMF15910.1"/>
    <property type="molecule type" value="Genomic_DNA"/>
</dbReference>
<dbReference type="GO" id="GO:0051286">
    <property type="term" value="C:cell tip"/>
    <property type="evidence" value="ECO:0007669"/>
    <property type="project" value="TreeGrafter"/>
</dbReference>
<feature type="compositionally biased region" description="Basic and acidic residues" evidence="3">
    <location>
        <begin position="79"/>
        <end position="94"/>
    </location>
</feature>
<dbReference type="InterPro" id="IPR036028">
    <property type="entry name" value="SH3-like_dom_sf"/>
</dbReference>
<feature type="compositionally biased region" description="Basic and acidic residues" evidence="3">
    <location>
        <begin position="446"/>
        <end position="468"/>
    </location>
</feature>
<dbReference type="InterPro" id="IPR001452">
    <property type="entry name" value="SH3_domain"/>
</dbReference>
<protein>
    <recommendedName>
        <fullName evidence="4">SH3 domain-containing protein</fullName>
    </recommendedName>
</protein>
<dbReference type="PANTHER" id="PTHR47775:SF1">
    <property type="entry name" value="BUD SITE SELECTION PROTEIN 14"/>
    <property type="match status" value="1"/>
</dbReference>
<feature type="region of interest" description="Disordered" evidence="3">
    <location>
        <begin position="1"/>
        <end position="114"/>
    </location>
</feature>
<organism evidence="5 6">
    <name type="scientific">Sphaerulina musiva (strain SO2202)</name>
    <name type="common">Poplar stem canker fungus</name>
    <name type="synonym">Septoria musiva</name>
    <dbReference type="NCBI Taxonomy" id="692275"/>
    <lineage>
        <taxon>Eukaryota</taxon>
        <taxon>Fungi</taxon>
        <taxon>Dikarya</taxon>
        <taxon>Ascomycota</taxon>
        <taxon>Pezizomycotina</taxon>
        <taxon>Dothideomycetes</taxon>
        <taxon>Dothideomycetidae</taxon>
        <taxon>Mycosphaerellales</taxon>
        <taxon>Mycosphaerellaceae</taxon>
        <taxon>Sphaerulina</taxon>
    </lineage>
</organism>
<proteinExistence type="predicted"/>
<dbReference type="GO" id="GO:0008104">
    <property type="term" value="P:intracellular protein localization"/>
    <property type="evidence" value="ECO:0007669"/>
    <property type="project" value="TreeGrafter"/>
</dbReference>
<feature type="compositionally biased region" description="Basic and acidic residues" evidence="3">
    <location>
        <begin position="271"/>
        <end position="289"/>
    </location>
</feature>
<dbReference type="FunFam" id="2.30.30.40:FF:000035">
    <property type="entry name" value="SH3 domain containing protein"/>
    <property type="match status" value="1"/>
</dbReference>
<keyword evidence="6" id="KW-1185">Reference proteome</keyword>
<dbReference type="GO" id="GO:0030950">
    <property type="term" value="P:establishment or maintenance of actin cytoskeleton polarity"/>
    <property type="evidence" value="ECO:0007669"/>
    <property type="project" value="TreeGrafter"/>
</dbReference>
<evidence type="ECO:0000256" key="3">
    <source>
        <dbReference type="SAM" id="MobiDB-lite"/>
    </source>
</evidence>
<feature type="compositionally biased region" description="Basic and acidic residues" evidence="3">
    <location>
        <begin position="45"/>
        <end position="56"/>
    </location>
</feature>
<evidence type="ECO:0000256" key="2">
    <source>
        <dbReference type="PROSITE-ProRule" id="PRU00192"/>
    </source>
</evidence>
<feature type="compositionally biased region" description="Low complexity" evidence="3">
    <location>
        <begin position="303"/>
        <end position="313"/>
    </location>
</feature>
<feature type="domain" description="SH3" evidence="4">
    <location>
        <begin position="124"/>
        <end position="185"/>
    </location>
</feature>
<dbReference type="STRING" id="692275.M3DDW4"/>
<feature type="compositionally biased region" description="Low complexity" evidence="3">
    <location>
        <begin position="740"/>
        <end position="759"/>
    </location>
</feature>
<feature type="compositionally biased region" description="Polar residues" evidence="3">
    <location>
        <begin position="675"/>
        <end position="684"/>
    </location>
</feature>
<dbReference type="HOGENOM" id="CLU_010627_1_0_1"/>
<evidence type="ECO:0000256" key="1">
    <source>
        <dbReference type="ARBA" id="ARBA00022443"/>
    </source>
</evidence>
<dbReference type="Gene3D" id="2.30.30.40">
    <property type="entry name" value="SH3 Domains"/>
    <property type="match status" value="1"/>
</dbReference>
<gene>
    <name evidence="5" type="ORF">SEPMUDRAFT_39007</name>
</gene>
<dbReference type="PANTHER" id="PTHR47775">
    <property type="entry name" value="BUD SITE SELECTION PROTEIN 14"/>
    <property type="match status" value="1"/>
</dbReference>
<dbReference type="RefSeq" id="XP_016764031.1">
    <property type="nucleotide sequence ID" value="XM_016908727.1"/>
</dbReference>
<evidence type="ECO:0000313" key="5">
    <source>
        <dbReference type="EMBL" id="EMF15910.1"/>
    </source>
</evidence>
<dbReference type="SMART" id="SM00326">
    <property type="entry name" value="SH3"/>
    <property type="match status" value="1"/>
</dbReference>
<dbReference type="InterPro" id="IPR053039">
    <property type="entry name" value="Polarity_Bud-Selection_Reg"/>
</dbReference>
<dbReference type="OrthoDB" id="196165at2759"/>
<dbReference type="OMA" id="MTRPHII"/>